<dbReference type="KEGG" id="fpf:DCC35_19785"/>
<proteinExistence type="predicted"/>
<dbReference type="PANTHER" id="PTHR37321:SF1">
    <property type="entry name" value="EXPORTED PROTEIN"/>
    <property type="match status" value="1"/>
</dbReference>
<dbReference type="Pfam" id="PF16216">
    <property type="entry name" value="GxGYxYP_N"/>
    <property type="match status" value="1"/>
</dbReference>
<dbReference type="InterPro" id="IPR025832">
    <property type="entry name" value="GxGYxYP_C"/>
</dbReference>
<dbReference type="NCBIfam" id="TIGR04183">
    <property type="entry name" value="Por_Secre_tail"/>
    <property type="match status" value="1"/>
</dbReference>
<feature type="domain" description="GxGYxYP putative glycoside hydrolase C-terminal" evidence="1">
    <location>
        <begin position="320"/>
        <end position="571"/>
    </location>
</feature>
<evidence type="ECO:0000259" key="2">
    <source>
        <dbReference type="Pfam" id="PF16216"/>
    </source>
</evidence>
<reference evidence="3 4" key="1">
    <citation type="submission" date="2018-04" db="EMBL/GenBank/DDBJ databases">
        <title>Complete genome uncultured novel isolate.</title>
        <authorList>
            <person name="Merlino G."/>
        </authorList>
    </citation>
    <scope>NUCLEOTIDE SEQUENCE [LARGE SCALE GENOMIC DNA]</scope>
    <source>
        <strain evidence="4">R1DC9</strain>
    </source>
</reference>
<evidence type="ECO:0000313" key="4">
    <source>
        <dbReference type="Proteomes" id="UP000298616"/>
    </source>
</evidence>
<sequence>MKQIILLILITWFSLNIHSQTHYVFDGTGKPRSEKLAAMTVAGLVNRDEPKLFLKNVFETWSYNQTDEKWIEIFEQNEGVSFEELTKIQDLFTVFENQINGGIFYNDTEWYSNFPGQSILWQGEFAAMLGGLSNRIPVPLDKAANWGFQVDNEVILTGVEGNNFVMNPDLTLKKWPWNDSTLDDRYMSLLNWGIDNILPLCNRKSFFIREITDWAISQKMFQVDIAGDVAGSPDFYTLPENKAELLERLFSHFKSNNPNKLFNIYGWMQPEPLVQWFSMNGATFHESMQANLSWFHSFPAPQAPERASLVDPQDLTLQKKYYILFISSEGDAGNWNTGFQAGAWHSPQRGKLPIGWGFNLHFFETFPYLGYYYNSTATENDGFISVISPLGYTYGDVLPENTLEHAKSLSASRVGEFNIKTAYAYKHYNGQGESDYRGFTISNSYKVTKMVDFYGASNIETTFFFEPQYPSQTAYDRDVTTIFNHVNDNTFYGNITNLNAKAEEILSRLKQREPPYFYLAGYQRLVSENPGYTGNADVSLTELKRVIELIKADPKIGDAIEVVTPEKFNILLNANLGKINIPTDPTDFILSSESETLFSNLDIINRKNTLEIIYASNTQVTDDIIIYSVDGKTIYPTAKFTSPESRVTSIQISTTLLSKGVYILKIPTNKGIVSEKFIKQ</sequence>
<feature type="domain" description="GxGYxYP putative glycoside hydrolase first N-terminal" evidence="2">
    <location>
        <begin position="23"/>
        <end position="96"/>
    </location>
</feature>
<evidence type="ECO:0000313" key="3">
    <source>
        <dbReference type="EMBL" id="QCK16813.1"/>
    </source>
</evidence>
<dbReference type="Pfam" id="PF14323">
    <property type="entry name" value="GxGYxYP_C"/>
    <property type="match status" value="1"/>
</dbReference>
<dbReference type="Proteomes" id="UP000298616">
    <property type="component" value="Chromosome"/>
</dbReference>
<dbReference type="OrthoDB" id="3799094at2"/>
<organism evidence="3 4">
    <name type="scientific">Mangrovivirga cuniculi</name>
    <dbReference type="NCBI Taxonomy" id="2715131"/>
    <lineage>
        <taxon>Bacteria</taxon>
        <taxon>Pseudomonadati</taxon>
        <taxon>Bacteroidota</taxon>
        <taxon>Cytophagia</taxon>
        <taxon>Cytophagales</taxon>
        <taxon>Mangrovivirgaceae</taxon>
        <taxon>Mangrovivirga</taxon>
    </lineage>
</organism>
<dbReference type="AlphaFoldDB" id="A0A4D7JPV7"/>
<gene>
    <name evidence="3" type="ORF">DCC35_19785</name>
</gene>
<dbReference type="PANTHER" id="PTHR37321">
    <property type="entry name" value="EXPORTED PROTEIN-RELATED"/>
    <property type="match status" value="1"/>
</dbReference>
<name>A0A4D7JPV7_9BACT</name>
<dbReference type="InterPro" id="IPR026444">
    <property type="entry name" value="Secre_tail"/>
</dbReference>
<dbReference type="RefSeq" id="WP_137092406.1">
    <property type="nucleotide sequence ID" value="NZ_CP028923.1"/>
</dbReference>
<keyword evidence="4" id="KW-1185">Reference proteome</keyword>
<accession>A0A4D7JPV7</accession>
<evidence type="ECO:0000259" key="1">
    <source>
        <dbReference type="Pfam" id="PF14323"/>
    </source>
</evidence>
<dbReference type="Gene3D" id="3.20.20.490">
    <property type="entry name" value="GxGYxYP glycoside hydrolase, C-terminal domain"/>
    <property type="match status" value="1"/>
</dbReference>
<dbReference type="EMBL" id="CP028923">
    <property type="protein sequence ID" value="QCK16813.1"/>
    <property type="molecule type" value="Genomic_DNA"/>
</dbReference>
<dbReference type="InterPro" id="IPR032626">
    <property type="entry name" value="GxGYxYP_N_1st"/>
</dbReference>
<evidence type="ECO:0008006" key="5">
    <source>
        <dbReference type="Google" id="ProtNLM"/>
    </source>
</evidence>
<protein>
    <recommendedName>
        <fullName evidence="5">Secretion system C-terminal sorting domain-containing protein</fullName>
    </recommendedName>
</protein>
<dbReference type="InterPro" id="IPR038410">
    <property type="entry name" value="GxGYxYP_C_sf"/>
</dbReference>